<evidence type="ECO:0000313" key="2">
    <source>
        <dbReference type="EMBL" id="NEX61909.1"/>
    </source>
</evidence>
<dbReference type="EMBL" id="JAAIVB010000040">
    <property type="protein sequence ID" value="NEX61909.1"/>
    <property type="molecule type" value="Genomic_DNA"/>
</dbReference>
<name>A0A6B3SW64_9BURK</name>
<keyword evidence="3" id="KW-1185">Reference proteome</keyword>
<feature type="region of interest" description="Disordered" evidence="1">
    <location>
        <begin position="45"/>
        <end position="74"/>
    </location>
</feature>
<reference evidence="2 3" key="1">
    <citation type="submission" date="2020-02" db="EMBL/GenBank/DDBJ databases">
        <authorList>
            <person name="Kim M.K."/>
        </authorList>
    </citation>
    <scope>NUCLEOTIDE SEQUENCE [LARGE SCALE GENOMIC DNA]</scope>
    <source>
        <strain evidence="2 3">17J57-3</strain>
    </source>
</reference>
<dbReference type="RefSeq" id="WP_163963583.1">
    <property type="nucleotide sequence ID" value="NZ_JAAIVB010000040.1"/>
</dbReference>
<gene>
    <name evidence="2" type="ORF">G3574_12550</name>
</gene>
<proteinExistence type="predicted"/>
<evidence type="ECO:0000313" key="3">
    <source>
        <dbReference type="Proteomes" id="UP000482155"/>
    </source>
</evidence>
<accession>A0A6B3SW64</accession>
<organism evidence="2 3">
    <name type="scientific">Noviherbaspirillum galbum</name>
    <dbReference type="NCBI Taxonomy" id="2709383"/>
    <lineage>
        <taxon>Bacteria</taxon>
        <taxon>Pseudomonadati</taxon>
        <taxon>Pseudomonadota</taxon>
        <taxon>Betaproteobacteria</taxon>
        <taxon>Burkholderiales</taxon>
        <taxon>Oxalobacteraceae</taxon>
        <taxon>Noviherbaspirillum</taxon>
    </lineage>
</organism>
<evidence type="ECO:0000256" key="1">
    <source>
        <dbReference type="SAM" id="MobiDB-lite"/>
    </source>
</evidence>
<dbReference type="Proteomes" id="UP000482155">
    <property type="component" value="Unassembled WGS sequence"/>
</dbReference>
<dbReference type="AlphaFoldDB" id="A0A6B3SW64"/>
<sequence length="74" mass="8453">MQFFAFARSAFAIAAFDTRAAAARPINTKRFIILSKKSARHCSAKSTQNCWKTKTMPASEPLSSMQQRRRQDER</sequence>
<protein>
    <submittedName>
        <fullName evidence="2">Uncharacterized protein</fullName>
    </submittedName>
</protein>
<comment type="caution">
    <text evidence="2">The sequence shown here is derived from an EMBL/GenBank/DDBJ whole genome shotgun (WGS) entry which is preliminary data.</text>
</comment>